<proteinExistence type="predicted"/>
<dbReference type="Pfam" id="PF06668">
    <property type="entry name" value="ITI_HC_C"/>
    <property type="match status" value="1"/>
</dbReference>
<evidence type="ECO:0000259" key="1">
    <source>
        <dbReference type="Pfam" id="PF06668"/>
    </source>
</evidence>
<dbReference type="Proteomes" id="UP000695022">
    <property type="component" value="Unplaced"/>
</dbReference>
<dbReference type="RefSeq" id="XP_014679353.1">
    <property type="nucleotide sequence ID" value="XM_014823867.1"/>
</dbReference>
<name>A0ABM1F4I2_PRICU</name>
<organism evidence="2 3">
    <name type="scientific">Priapulus caudatus</name>
    <name type="common">Priapulid worm</name>
    <dbReference type="NCBI Taxonomy" id="37621"/>
    <lineage>
        <taxon>Eukaryota</taxon>
        <taxon>Metazoa</taxon>
        <taxon>Ecdysozoa</taxon>
        <taxon>Scalidophora</taxon>
        <taxon>Priapulida</taxon>
        <taxon>Priapulimorpha</taxon>
        <taxon>Priapulimorphida</taxon>
        <taxon>Priapulidae</taxon>
        <taxon>Priapulus</taxon>
    </lineage>
</organism>
<keyword evidence="2" id="KW-1185">Reference proteome</keyword>
<protein>
    <submittedName>
        <fullName evidence="3">Inter-alpha-trypsin inhibitor heavy chain H5-like</fullName>
    </submittedName>
</protein>
<dbReference type="InterPro" id="IPR010600">
    <property type="entry name" value="ITI_HC_C"/>
</dbReference>
<dbReference type="GeneID" id="106819219"/>
<evidence type="ECO:0000313" key="2">
    <source>
        <dbReference type="Proteomes" id="UP000695022"/>
    </source>
</evidence>
<reference evidence="3" key="1">
    <citation type="submission" date="2025-08" db="UniProtKB">
        <authorList>
            <consortium name="RefSeq"/>
        </authorList>
    </citation>
    <scope>IDENTIFICATION</scope>
</reference>
<sequence length="103" mass="12157">MGFYIMQGKGFSKSTHGVLGQLYHRSVKIVKKKQRNESIPKLTRAWLYTEGHKVRVRKSKRRDEHLKKKVDCWAVKNNGRGLLHGKWQDYLQPCLTCFKKNKT</sequence>
<gene>
    <name evidence="3" type="primary">LOC106819219</name>
</gene>
<evidence type="ECO:0000313" key="3">
    <source>
        <dbReference type="RefSeq" id="XP_014679353.1"/>
    </source>
</evidence>
<accession>A0ABM1F4I2</accession>
<feature type="domain" description="Inter-alpha-trypsin inhibitor heavy chain C-terminal" evidence="1">
    <location>
        <begin position="1"/>
        <end position="77"/>
    </location>
</feature>